<sequence>MNQRMFGLGSKRSVIRETFEYGKKRAAEVGAENVYDFSLGNPSVAPPQIVEDTLAALLKEEDSTALHGYTSAQGDAGVREAIAAYIRKTHGAECDANLIYMTCGAAASLTITLSALCNAGDEVITFAPYFTEYKVFTETAGATLVPLASDPDTFQIDFSLLEKALNKNTAAVLVNSPNNPSGVVYGEETIRKLAALLEEKSAEYKKAIYLITDEPYRELVYGGVKVPYLTNYYRNTVVCYSYSKSLSLPGERIGYISVNPAAEKAKDLYLAICGAGRALGYVCAPSLFQKMVARCQGVTSDVSVYEKNRDLLSGALREYGFSCVPPDGAFYLFVKSPEPDANAFCERAKKYDLLLVSGDDFGCPGYVRIAYCVSPDMIRRALPSFRKLAEEYSLGKE</sequence>
<dbReference type="Gene3D" id="3.90.1150.10">
    <property type="entry name" value="Aspartate Aminotransferase, domain 1"/>
    <property type="match status" value="2"/>
</dbReference>
<accession>A0A9D2CR78</accession>
<evidence type="ECO:0000313" key="3">
    <source>
        <dbReference type="EMBL" id="HIY96824.1"/>
    </source>
</evidence>
<comment type="cofactor">
    <cofactor evidence="1">
        <name>pyridoxal 5'-phosphate</name>
        <dbReference type="ChEBI" id="CHEBI:597326"/>
    </cofactor>
</comment>
<evidence type="ECO:0000313" key="4">
    <source>
        <dbReference type="Proteomes" id="UP000886750"/>
    </source>
</evidence>
<evidence type="ECO:0000259" key="2">
    <source>
        <dbReference type="Pfam" id="PF00155"/>
    </source>
</evidence>
<dbReference type="Proteomes" id="UP000886750">
    <property type="component" value="Unassembled WGS sequence"/>
</dbReference>
<dbReference type="GO" id="GO:0030170">
    <property type="term" value="F:pyridoxal phosphate binding"/>
    <property type="evidence" value="ECO:0007669"/>
    <property type="project" value="InterPro"/>
</dbReference>
<proteinExistence type="inferred from homology"/>
<dbReference type="AlphaFoldDB" id="A0A9D2CR78"/>
<dbReference type="CDD" id="cd00609">
    <property type="entry name" value="AAT_like"/>
    <property type="match status" value="1"/>
</dbReference>
<dbReference type="Pfam" id="PF00155">
    <property type="entry name" value="Aminotran_1_2"/>
    <property type="match status" value="1"/>
</dbReference>
<dbReference type="InterPro" id="IPR004839">
    <property type="entry name" value="Aminotransferase_I/II_large"/>
</dbReference>
<dbReference type="EMBL" id="DXCQ01000028">
    <property type="protein sequence ID" value="HIY96824.1"/>
    <property type="molecule type" value="Genomic_DNA"/>
</dbReference>
<comment type="caution">
    <text evidence="3">The sequence shown here is derived from an EMBL/GenBank/DDBJ whole genome shotgun (WGS) entry which is preliminary data.</text>
</comment>
<dbReference type="PANTHER" id="PTHR42691:SF1">
    <property type="entry name" value="ASPARTATE AMINOTRANSFERASE YHDR-RELATED"/>
    <property type="match status" value="1"/>
</dbReference>
<dbReference type="SUPFAM" id="SSF53383">
    <property type="entry name" value="PLP-dependent transferases"/>
    <property type="match status" value="1"/>
</dbReference>
<dbReference type="InterPro" id="IPR004838">
    <property type="entry name" value="NHTrfase_class1_PyrdxlP-BS"/>
</dbReference>
<keyword evidence="1 3" id="KW-0032">Aminotransferase</keyword>
<dbReference type="GO" id="GO:0008483">
    <property type="term" value="F:transaminase activity"/>
    <property type="evidence" value="ECO:0007669"/>
    <property type="project" value="UniProtKB-KW"/>
</dbReference>
<organism evidence="3 4">
    <name type="scientific">Candidatus Borkfalkia excrementigallinarum</name>
    <dbReference type="NCBI Taxonomy" id="2838506"/>
    <lineage>
        <taxon>Bacteria</taxon>
        <taxon>Bacillati</taxon>
        <taxon>Bacillota</taxon>
        <taxon>Clostridia</taxon>
        <taxon>Christensenellales</taxon>
        <taxon>Christensenellaceae</taxon>
        <taxon>Candidatus Borkfalkia</taxon>
    </lineage>
</organism>
<dbReference type="InterPro" id="IPR015424">
    <property type="entry name" value="PyrdxlP-dep_Trfase"/>
</dbReference>
<protein>
    <recommendedName>
        <fullName evidence="1">Aminotransferase</fullName>
        <ecNumber evidence="1">2.6.1.-</ecNumber>
    </recommendedName>
</protein>
<dbReference type="EC" id="2.6.1.-" evidence="1"/>
<keyword evidence="1 3" id="KW-0808">Transferase</keyword>
<dbReference type="NCBIfam" id="NF005305">
    <property type="entry name" value="PRK06836.1"/>
    <property type="match status" value="1"/>
</dbReference>
<reference evidence="3" key="2">
    <citation type="submission" date="2021-04" db="EMBL/GenBank/DDBJ databases">
        <authorList>
            <person name="Gilroy R."/>
        </authorList>
    </citation>
    <scope>NUCLEOTIDE SEQUENCE</scope>
    <source>
        <strain evidence="3">1345</strain>
    </source>
</reference>
<comment type="similarity">
    <text evidence="1">Belongs to the class-I pyridoxal-phosphate-dependent aminotransferase family.</text>
</comment>
<dbReference type="PROSITE" id="PS00105">
    <property type="entry name" value="AA_TRANSFER_CLASS_1"/>
    <property type="match status" value="1"/>
</dbReference>
<evidence type="ECO:0000256" key="1">
    <source>
        <dbReference type="RuleBase" id="RU000481"/>
    </source>
</evidence>
<dbReference type="InterPro" id="IPR015421">
    <property type="entry name" value="PyrdxlP-dep_Trfase_major"/>
</dbReference>
<feature type="domain" description="Aminotransferase class I/classII large" evidence="2">
    <location>
        <begin position="34"/>
        <end position="382"/>
    </location>
</feature>
<dbReference type="Gene3D" id="3.40.640.10">
    <property type="entry name" value="Type I PLP-dependent aspartate aminotransferase-like (Major domain)"/>
    <property type="match status" value="1"/>
</dbReference>
<reference evidence="3" key="1">
    <citation type="journal article" date="2021" name="PeerJ">
        <title>Extensive microbial diversity within the chicken gut microbiome revealed by metagenomics and culture.</title>
        <authorList>
            <person name="Gilroy R."/>
            <person name="Ravi A."/>
            <person name="Getino M."/>
            <person name="Pursley I."/>
            <person name="Horton D.L."/>
            <person name="Alikhan N.F."/>
            <person name="Baker D."/>
            <person name="Gharbi K."/>
            <person name="Hall N."/>
            <person name="Watson M."/>
            <person name="Adriaenssens E.M."/>
            <person name="Foster-Nyarko E."/>
            <person name="Jarju S."/>
            <person name="Secka A."/>
            <person name="Antonio M."/>
            <person name="Oren A."/>
            <person name="Chaudhuri R.R."/>
            <person name="La Ragione R."/>
            <person name="Hildebrand F."/>
            <person name="Pallen M.J."/>
        </authorList>
    </citation>
    <scope>NUCLEOTIDE SEQUENCE</scope>
    <source>
        <strain evidence="3">1345</strain>
    </source>
</reference>
<dbReference type="PANTHER" id="PTHR42691">
    <property type="entry name" value="ASPARTATE AMINOTRANSFERASE YHDR-RELATED"/>
    <property type="match status" value="1"/>
</dbReference>
<name>A0A9D2CR78_9FIRM</name>
<gene>
    <name evidence="3" type="ORF">H9729_03975</name>
</gene>
<dbReference type="InterPro" id="IPR015422">
    <property type="entry name" value="PyrdxlP-dep_Trfase_small"/>
</dbReference>